<dbReference type="FunFam" id="3.40.50.300:FF:000016">
    <property type="entry name" value="Oligopeptide ABC transporter ATP-binding component"/>
    <property type="match status" value="1"/>
</dbReference>
<accession>A0A9Q7EZ66</accession>
<name>A0A9Q7EZ66_9BACT</name>
<dbReference type="SMART" id="SM00382">
    <property type="entry name" value="AAA"/>
    <property type="match status" value="1"/>
</dbReference>
<dbReference type="InterPro" id="IPR013563">
    <property type="entry name" value="Oligopep_ABC_C"/>
</dbReference>
<comment type="subcellular location">
    <subcellularLocation>
        <location evidence="1">Cell membrane</location>
        <topology evidence="1">Peripheral membrane protein</topology>
    </subcellularLocation>
</comment>
<keyword evidence="3" id="KW-0813">Transport</keyword>
<dbReference type="KEGG" id="aram:KAR29_02050"/>
<evidence type="ECO:0000256" key="4">
    <source>
        <dbReference type="ARBA" id="ARBA00022475"/>
    </source>
</evidence>
<evidence type="ECO:0000256" key="2">
    <source>
        <dbReference type="ARBA" id="ARBA00005417"/>
    </source>
</evidence>
<evidence type="ECO:0000256" key="8">
    <source>
        <dbReference type="ARBA" id="ARBA00022967"/>
    </source>
</evidence>
<dbReference type="PANTHER" id="PTHR43297:SF14">
    <property type="entry name" value="ATPASE AAA-TYPE CORE DOMAIN-CONTAINING PROTEIN"/>
    <property type="match status" value="1"/>
</dbReference>
<keyword evidence="5" id="KW-0997">Cell inner membrane</keyword>
<evidence type="ECO:0000256" key="9">
    <source>
        <dbReference type="ARBA" id="ARBA00023136"/>
    </source>
</evidence>
<dbReference type="Pfam" id="PF08352">
    <property type="entry name" value="oligo_HPY"/>
    <property type="match status" value="1"/>
</dbReference>
<dbReference type="GO" id="GO:0016887">
    <property type="term" value="F:ATP hydrolysis activity"/>
    <property type="evidence" value="ECO:0007669"/>
    <property type="project" value="InterPro"/>
</dbReference>
<dbReference type="InterPro" id="IPR050388">
    <property type="entry name" value="ABC_Ni/Peptide_Import"/>
</dbReference>
<sequence>MAEKLLEIKDLHVRYRTDDDEIYALNGVNLTVEAGQTLGLVGETGAGKTTTALSIMRLLPDRVGFVDRGEIFLEGRNLFSLTEADMRLLRGNDVSVIFQDPMTSLNPIHTVGDQIGEVVRLHHPDFRGPEVEARVEEMMETVGIPAERKGDYPHQFSGGMKQRIVIAIALACNPKLLLADEPTTALDVTIQAQVLRMMGELKKKFNTAMILITHDLGVVAQICDWVAIMYAGEIIEIGTVEDIFEGRDHHPYTVGLFGSIPDMTKKTDRLSPIEGLMPDPTALPPGCRFVDRCPRRLACCAEVAPAVVGAGTHRVKCHLFSSLFGADGSVAGETGGGKGR</sequence>
<keyword evidence="6" id="KW-0547">Nucleotide-binding</keyword>
<dbReference type="PROSITE" id="PS00211">
    <property type="entry name" value="ABC_TRANSPORTER_1"/>
    <property type="match status" value="1"/>
</dbReference>
<evidence type="ECO:0000256" key="7">
    <source>
        <dbReference type="ARBA" id="ARBA00022840"/>
    </source>
</evidence>
<keyword evidence="9" id="KW-0472">Membrane</keyword>
<protein>
    <submittedName>
        <fullName evidence="11">ABC transporter ATP-binding protein</fullName>
    </submittedName>
</protein>
<keyword evidence="12" id="KW-1185">Reference proteome</keyword>
<evidence type="ECO:0000313" key="12">
    <source>
        <dbReference type="Proteomes" id="UP000671879"/>
    </source>
</evidence>
<evidence type="ECO:0000256" key="5">
    <source>
        <dbReference type="ARBA" id="ARBA00022519"/>
    </source>
</evidence>
<dbReference type="PANTHER" id="PTHR43297">
    <property type="entry name" value="OLIGOPEPTIDE TRANSPORT ATP-BINDING PROTEIN APPD"/>
    <property type="match status" value="1"/>
</dbReference>
<dbReference type="Proteomes" id="UP000671879">
    <property type="component" value="Chromosome"/>
</dbReference>
<dbReference type="GO" id="GO:0005886">
    <property type="term" value="C:plasma membrane"/>
    <property type="evidence" value="ECO:0007669"/>
    <property type="project" value="UniProtKB-SubCell"/>
</dbReference>
<keyword evidence="7 11" id="KW-0067">ATP-binding</keyword>
<dbReference type="EMBL" id="CP072943">
    <property type="protein sequence ID" value="QTX32741.1"/>
    <property type="molecule type" value="Genomic_DNA"/>
</dbReference>
<dbReference type="InterPro" id="IPR017871">
    <property type="entry name" value="ABC_transporter-like_CS"/>
</dbReference>
<dbReference type="InterPro" id="IPR027417">
    <property type="entry name" value="P-loop_NTPase"/>
</dbReference>
<comment type="similarity">
    <text evidence="2">Belongs to the ABC transporter superfamily.</text>
</comment>
<dbReference type="NCBIfam" id="TIGR01727">
    <property type="entry name" value="oligo_HPY"/>
    <property type="match status" value="1"/>
</dbReference>
<dbReference type="GO" id="GO:0015833">
    <property type="term" value="P:peptide transport"/>
    <property type="evidence" value="ECO:0007669"/>
    <property type="project" value="InterPro"/>
</dbReference>
<dbReference type="InterPro" id="IPR003439">
    <property type="entry name" value="ABC_transporter-like_ATP-bd"/>
</dbReference>
<evidence type="ECO:0000256" key="6">
    <source>
        <dbReference type="ARBA" id="ARBA00022741"/>
    </source>
</evidence>
<dbReference type="AlphaFoldDB" id="A0A9Q7EZ66"/>
<feature type="domain" description="ABC transporter" evidence="10">
    <location>
        <begin position="6"/>
        <end position="256"/>
    </location>
</feature>
<evidence type="ECO:0000256" key="3">
    <source>
        <dbReference type="ARBA" id="ARBA00022448"/>
    </source>
</evidence>
<organism evidence="11 12">
    <name type="scientific">Aminithiophilus ramosus</name>
    <dbReference type="NCBI Taxonomy" id="3029084"/>
    <lineage>
        <taxon>Bacteria</taxon>
        <taxon>Thermotogati</taxon>
        <taxon>Synergistota</taxon>
        <taxon>Synergistia</taxon>
        <taxon>Synergistales</taxon>
        <taxon>Aminithiophilaceae</taxon>
        <taxon>Aminithiophilus</taxon>
    </lineage>
</organism>
<dbReference type="CDD" id="cd03257">
    <property type="entry name" value="ABC_NikE_OppD_transporters"/>
    <property type="match status" value="1"/>
</dbReference>
<dbReference type="InterPro" id="IPR003593">
    <property type="entry name" value="AAA+_ATPase"/>
</dbReference>
<keyword evidence="8" id="KW-1278">Translocase</keyword>
<evidence type="ECO:0000313" key="11">
    <source>
        <dbReference type="EMBL" id="QTX32741.1"/>
    </source>
</evidence>
<dbReference type="Pfam" id="PF00005">
    <property type="entry name" value="ABC_tran"/>
    <property type="match status" value="1"/>
</dbReference>
<reference evidence="12" key="1">
    <citation type="submission" date="2021-04" db="EMBL/GenBank/DDBJ databases">
        <title>A novel Synergistetes isolate from a pyrite-forming mixed culture.</title>
        <authorList>
            <person name="Bunk B."/>
            <person name="Sproer C."/>
            <person name="Spring S."/>
            <person name="Pester M."/>
        </authorList>
    </citation>
    <scope>NUCLEOTIDE SEQUENCE [LARGE SCALE GENOMIC DNA]</scope>
    <source>
        <strain evidence="12">J.5.4.2-T.3.5.2</strain>
    </source>
</reference>
<keyword evidence="4" id="KW-1003">Cell membrane</keyword>
<dbReference type="RefSeq" id="WP_274373994.1">
    <property type="nucleotide sequence ID" value="NZ_CP072943.1"/>
</dbReference>
<gene>
    <name evidence="11" type="ORF">KAR29_02050</name>
</gene>
<evidence type="ECO:0000259" key="10">
    <source>
        <dbReference type="PROSITE" id="PS50893"/>
    </source>
</evidence>
<proteinExistence type="inferred from homology"/>
<dbReference type="PROSITE" id="PS50893">
    <property type="entry name" value="ABC_TRANSPORTER_2"/>
    <property type="match status" value="1"/>
</dbReference>
<dbReference type="Gene3D" id="3.40.50.300">
    <property type="entry name" value="P-loop containing nucleotide triphosphate hydrolases"/>
    <property type="match status" value="1"/>
</dbReference>
<dbReference type="GO" id="GO:0005524">
    <property type="term" value="F:ATP binding"/>
    <property type="evidence" value="ECO:0007669"/>
    <property type="project" value="UniProtKB-KW"/>
</dbReference>
<dbReference type="SUPFAM" id="SSF52540">
    <property type="entry name" value="P-loop containing nucleoside triphosphate hydrolases"/>
    <property type="match status" value="1"/>
</dbReference>
<evidence type="ECO:0000256" key="1">
    <source>
        <dbReference type="ARBA" id="ARBA00004202"/>
    </source>
</evidence>